<keyword evidence="2" id="KW-1185">Reference proteome</keyword>
<dbReference type="EMBL" id="VIWT01000008">
    <property type="protein sequence ID" value="TWF71650.1"/>
    <property type="molecule type" value="Genomic_DNA"/>
</dbReference>
<proteinExistence type="predicted"/>
<name>A0A561S9V2_9ACTN</name>
<comment type="caution">
    <text evidence="1">The sequence shown here is derived from an EMBL/GenBank/DDBJ whole genome shotgun (WGS) entry which is preliminary data.</text>
</comment>
<reference evidence="1 2" key="1">
    <citation type="submission" date="2019-06" db="EMBL/GenBank/DDBJ databases">
        <title>Sequencing the genomes of 1000 actinobacteria strains.</title>
        <authorList>
            <person name="Klenk H.-P."/>
        </authorList>
    </citation>
    <scope>NUCLEOTIDE SEQUENCE [LARGE SCALE GENOMIC DNA]</scope>
    <source>
        <strain evidence="1 2">DSM 44826</strain>
    </source>
</reference>
<gene>
    <name evidence="1" type="ORF">FHX73_1821</name>
</gene>
<sequence length="507" mass="52697">MVDVSGTTYTPPGVSVSDVTAPSVAPRSVTTNAVTLVGPALGYQTASEVLAVYSASNVALAQTGAYTQAVVGPPAIPAPVVRKLDGTLLTVGVDYSLTTLAGTDGASTAVTVLKRLSADSGDLTKPSPNGLKDGDLVRIAYQFTSPSYYTPQQFESFADVVATYGAPMLTTAPLDPSASQVTSPLTLAAKVALENGAASVICLPTNPAEGIDFREQLRAAYAKLEANYLIQLIVPLWVDGAYNTHSSTNVANLLTDIKNHCENAAAAGYGRLAFVGLPRNYDNASTHDQLAIQTASKRVVLAYPNRLLLFNAAVNASTEVDGYYLAAAMAGQLARNAVNRGLTRSVLSSFSGLPASVAQAMTMAAKNTLSKSGVAVAEINRTSQLMVRHGVTTNMSALLTSEISMVRIGDTLLQMVQTGLDSSGLIGAPIDADMTMNVKGALAGILERAVADGTIIAYANLQVRQLSPDPSVIAATFQYKPAAPLNYITVSLSVDLTTGDTSAQQQQ</sequence>
<dbReference type="Proteomes" id="UP000317940">
    <property type="component" value="Unassembled WGS sequence"/>
</dbReference>
<evidence type="ECO:0000313" key="2">
    <source>
        <dbReference type="Proteomes" id="UP000317940"/>
    </source>
</evidence>
<dbReference type="RefSeq" id="WP_145911453.1">
    <property type="nucleotide sequence ID" value="NZ_BAAAMZ010000022.1"/>
</dbReference>
<protein>
    <submittedName>
        <fullName evidence="1">Tail sheath protein</fullName>
    </submittedName>
</protein>
<dbReference type="AlphaFoldDB" id="A0A561S9V2"/>
<accession>A0A561S9V2</accession>
<evidence type="ECO:0000313" key="1">
    <source>
        <dbReference type="EMBL" id="TWF71650.1"/>
    </source>
</evidence>
<organism evidence="1 2">
    <name type="scientific">Kitasatospora viridis</name>
    <dbReference type="NCBI Taxonomy" id="281105"/>
    <lineage>
        <taxon>Bacteria</taxon>
        <taxon>Bacillati</taxon>
        <taxon>Actinomycetota</taxon>
        <taxon>Actinomycetes</taxon>
        <taxon>Kitasatosporales</taxon>
        <taxon>Streptomycetaceae</taxon>
        <taxon>Kitasatospora</taxon>
    </lineage>
</organism>
<dbReference type="OrthoDB" id="9817586at2"/>